<dbReference type="GO" id="GO:0016787">
    <property type="term" value="F:hydrolase activity"/>
    <property type="evidence" value="ECO:0007669"/>
    <property type="project" value="UniProtKB-KW"/>
</dbReference>
<feature type="non-terminal residue" evidence="1">
    <location>
        <position position="1"/>
    </location>
</feature>
<dbReference type="AlphaFoldDB" id="A0A2J5P9K9"/>
<gene>
    <name evidence="1" type="ORF">CWN49_29705</name>
</gene>
<sequence length="24" mass="2697">LVNPCPQLAAANAQHQWPVLAWRL</sequence>
<name>A0A2J5P9K9_9ENTR</name>
<keyword evidence="1" id="KW-0378">Hydrolase</keyword>
<dbReference type="EMBL" id="PIDR01001390">
    <property type="protein sequence ID" value="PLO62735.1"/>
    <property type="molecule type" value="Genomic_DNA"/>
</dbReference>
<organism evidence="1 2">
    <name type="scientific">Klebsiella michiganensis</name>
    <dbReference type="NCBI Taxonomy" id="1134687"/>
    <lineage>
        <taxon>Bacteria</taxon>
        <taxon>Pseudomonadati</taxon>
        <taxon>Pseudomonadota</taxon>
        <taxon>Gammaproteobacteria</taxon>
        <taxon>Enterobacterales</taxon>
        <taxon>Enterobacteriaceae</taxon>
        <taxon>Klebsiella/Raoultella group</taxon>
        <taxon>Klebsiella</taxon>
    </lineage>
</organism>
<comment type="caution">
    <text evidence="1">The sequence shown here is derived from an EMBL/GenBank/DDBJ whole genome shotgun (WGS) entry which is preliminary data.</text>
</comment>
<accession>A0A2J5P9K9</accession>
<dbReference type="Proteomes" id="UP000234667">
    <property type="component" value="Unassembled WGS sequence"/>
</dbReference>
<evidence type="ECO:0000313" key="2">
    <source>
        <dbReference type="Proteomes" id="UP000234667"/>
    </source>
</evidence>
<protein>
    <submittedName>
        <fullName evidence="1">HAD-IB family hydrolase</fullName>
    </submittedName>
</protein>
<evidence type="ECO:0000313" key="1">
    <source>
        <dbReference type="EMBL" id="PLO62735.1"/>
    </source>
</evidence>
<proteinExistence type="predicted"/>
<reference evidence="1 2" key="1">
    <citation type="submission" date="2017-11" db="EMBL/GenBank/DDBJ databases">
        <authorList>
            <person name="Han C.G."/>
        </authorList>
    </citation>
    <scope>NUCLEOTIDE SEQUENCE [LARGE SCALE GENOMIC DNA]</scope>
    <source>
        <strain evidence="1 2">A10</strain>
    </source>
</reference>
<reference evidence="1 2" key="2">
    <citation type="submission" date="2018-01" db="EMBL/GenBank/DDBJ databases">
        <title>Genomic study of Klebsiella pneumoniae.</title>
        <authorList>
            <person name="Yang Y."/>
            <person name="Bicalho R."/>
        </authorList>
    </citation>
    <scope>NUCLEOTIDE SEQUENCE [LARGE SCALE GENOMIC DNA]</scope>
    <source>
        <strain evidence="1 2">A10</strain>
    </source>
</reference>